<dbReference type="PANTHER" id="PTHR42957:SF1">
    <property type="entry name" value="HELICASE MJ1565-RELATED"/>
    <property type="match status" value="1"/>
</dbReference>
<keyword evidence="3" id="KW-0378">Hydrolase</keyword>
<dbReference type="AlphaFoldDB" id="A0A1R1ML91"/>
<sequence length="514" mass="58298">MAEEREKVGVCLNESTPREVAFMSPGNISLGDYVELEYENARVLGFVKSLSCSNRLFDNDFDFKDVNRLKEISSDHRILYGKISILGDVDKNMFIPRVPPPPGTDVYLASSSTLKKVFGGSDEKKICIGSLLTREDVDVYVDVDQIVSRHLAILAVTGGGKSNTVSVIIEGMLEKFGSILVFDMHGEYVNFDYKINGESIVKKLDLKLNPVHLSYREFRQFANVDDNSFIQDRYLKRAFKKVIDEISTGVIQVDNFWERLLGELEYYKELASDKDSDIREDRKSIIGVINKVEDMKESYSELFDLFQKPIAEQIEPARLNVIDFSHVDEKVADIIVSHVLRNMLEKRKRYVHGYDGGLEFPVFSILEEAHILASSSARTRSKYWISRVAREGRKFGLGLCLVSQRPKALDVDSLSQANNMIILKLVEPSDQRHVQQAAEALSSELVEQLSSLNVGEALIMGKMIPVPALVKIRRARGKKSGNDTSAVEEWKKIAKKKEKLLEEIESFYTDKEEF</sequence>
<keyword evidence="3" id="KW-0067">ATP-binding</keyword>
<proteinExistence type="predicted"/>
<reference evidence="3 4" key="1">
    <citation type="submission" date="2016-10" db="EMBL/GenBank/DDBJ databases">
        <title>Genome sequence of a sulfur-reducing bacterium Desulfurobacterium indicum K6013.</title>
        <authorList>
            <person name="Cao J."/>
            <person name="Shao Z."/>
            <person name="Alain K."/>
            <person name="Jebbar M."/>
        </authorList>
    </citation>
    <scope>NUCLEOTIDE SEQUENCE [LARGE SCALE GENOMIC DNA]</scope>
    <source>
        <strain evidence="3 4">K6013</strain>
    </source>
</reference>
<dbReference type="InterPro" id="IPR018538">
    <property type="entry name" value="HerA_barrel_dom"/>
</dbReference>
<evidence type="ECO:0000313" key="3">
    <source>
        <dbReference type="EMBL" id="OMH40572.1"/>
    </source>
</evidence>
<protein>
    <submittedName>
        <fullName evidence="3">DNA helicase</fullName>
    </submittedName>
</protein>
<organism evidence="3 4">
    <name type="scientific">Desulfurobacterium indicum</name>
    <dbReference type="NCBI Taxonomy" id="1914305"/>
    <lineage>
        <taxon>Bacteria</taxon>
        <taxon>Pseudomonadati</taxon>
        <taxon>Aquificota</taxon>
        <taxon>Aquificia</taxon>
        <taxon>Desulfurobacteriales</taxon>
        <taxon>Desulfurobacteriaceae</taxon>
        <taxon>Desulfurobacterium</taxon>
    </lineage>
</organism>
<dbReference type="RefSeq" id="WP_076712927.1">
    <property type="nucleotide sequence ID" value="NZ_MOEN01000013.1"/>
</dbReference>
<dbReference type="GO" id="GO:0004386">
    <property type="term" value="F:helicase activity"/>
    <property type="evidence" value="ECO:0007669"/>
    <property type="project" value="UniProtKB-KW"/>
</dbReference>
<dbReference type="PANTHER" id="PTHR42957">
    <property type="entry name" value="HELICASE MJ1565-RELATED"/>
    <property type="match status" value="1"/>
</dbReference>
<gene>
    <name evidence="3" type="ORF">BLW93_04575</name>
</gene>
<feature type="domain" description="Helicase HerA barrel" evidence="2">
    <location>
        <begin position="8"/>
        <end position="63"/>
    </location>
</feature>
<dbReference type="SUPFAM" id="SSF52540">
    <property type="entry name" value="P-loop containing nucleoside triphosphate hydrolases"/>
    <property type="match status" value="1"/>
</dbReference>
<dbReference type="OrthoDB" id="9806951at2"/>
<dbReference type="InterPro" id="IPR002789">
    <property type="entry name" value="HerA_central"/>
</dbReference>
<evidence type="ECO:0000259" key="2">
    <source>
        <dbReference type="Pfam" id="PF09378"/>
    </source>
</evidence>
<dbReference type="Proteomes" id="UP000187408">
    <property type="component" value="Unassembled WGS sequence"/>
</dbReference>
<feature type="domain" description="Helicase HerA central" evidence="1">
    <location>
        <begin position="126"/>
        <end position="342"/>
    </location>
</feature>
<evidence type="ECO:0000259" key="1">
    <source>
        <dbReference type="Pfam" id="PF01935"/>
    </source>
</evidence>
<accession>A0A1R1ML91</accession>
<keyword evidence="3" id="KW-0547">Nucleotide-binding</keyword>
<dbReference type="Pfam" id="PF01935">
    <property type="entry name" value="DUF87"/>
    <property type="match status" value="1"/>
</dbReference>
<keyword evidence="3" id="KW-0347">Helicase</keyword>
<dbReference type="STRING" id="1914305.BLW93_04575"/>
<dbReference type="Pfam" id="PF09378">
    <property type="entry name" value="HAS-barrel"/>
    <property type="match status" value="1"/>
</dbReference>
<dbReference type="Gene3D" id="3.40.50.300">
    <property type="entry name" value="P-loop containing nucleotide triphosphate hydrolases"/>
    <property type="match status" value="2"/>
</dbReference>
<dbReference type="InterPro" id="IPR027417">
    <property type="entry name" value="P-loop_NTPase"/>
</dbReference>
<dbReference type="InterPro" id="IPR008571">
    <property type="entry name" value="HerA-like"/>
</dbReference>
<evidence type="ECO:0000313" key="4">
    <source>
        <dbReference type="Proteomes" id="UP000187408"/>
    </source>
</evidence>
<dbReference type="EMBL" id="MOEN01000013">
    <property type="protein sequence ID" value="OMH40572.1"/>
    <property type="molecule type" value="Genomic_DNA"/>
</dbReference>
<name>A0A1R1ML91_9BACT</name>
<keyword evidence="4" id="KW-1185">Reference proteome</keyword>
<comment type="caution">
    <text evidence="3">The sequence shown here is derived from an EMBL/GenBank/DDBJ whole genome shotgun (WGS) entry which is preliminary data.</text>
</comment>